<sequence>MSKYWIAVVSKEHAQLAINGNFIQVCHGKEAPLKRMYKDDYVILYSSKIKMAENEKYQMFTGLGKVIDDDVYSFQMTEQFKPFRRNIEFLKCKEVSILSMIENLDFITDKKHWGYPFRYGFFEINENDFKFITSKMICKEL</sequence>
<gene>
    <name evidence="3" type="ORF">GCM10022423_27480</name>
</gene>
<dbReference type="SUPFAM" id="SSF88697">
    <property type="entry name" value="PUA domain-like"/>
    <property type="match status" value="1"/>
</dbReference>
<dbReference type="RefSeq" id="WP_345145212.1">
    <property type="nucleotide sequence ID" value="NZ_BAABDU010000004.1"/>
</dbReference>
<dbReference type="Pfam" id="PF01878">
    <property type="entry name" value="EVE"/>
    <property type="match status" value="1"/>
</dbReference>
<evidence type="ECO:0000259" key="2">
    <source>
        <dbReference type="Pfam" id="PF01878"/>
    </source>
</evidence>
<protein>
    <recommendedName>
        <fullName evidence="1">UPF0310 protein GCM10022423_27480</fullName>
    </recommendedName>
</protein>
<name>A0ABP7GVU4_9FLAO</name>
<dbReference type="EMBL" id="BAABDU010000004">
    <property type="protein sequence ID" value="GAA3771832.1"/>
    <property type="molecule type" value="Genomic_DNA"/>
</dbReference>
<dbReference type="Gene3D" id="3.10.590.10">
    <property type="entry name" value="ph1033 like domains"/>
    <property type="match status" value="1"/>
</dbReference>
<evidence type="ECO:0000256" key="1">
    <source>
        <dbReference type="HAMAP-Rule" id="MF_00771"/>
    </source>
</evidence>
<evidence type="ECO:0000313" key="4">
    <source>
        <dbReference type="Proteomes" id="UP001500748"/>
    </source>
</evidence>
<dbReference type="Proteomes" id="UP001500748">
    <property type="component" value="Unassembled WGS sequence"/>
</dbReference>
<organism evidence="3 4">
    <name type="scientific">Flavobacterium ginsengiterrae</name>
    <dbReference type="NCBI Taxonomy" id="871695"/>
    <lineage>
        <taxon>Bacteria</taxon>
        <taxon>Pseudomonadati</taxon>
        <taxon>Bacteroidota</taxon>
        <taxon>Flavobacteriia</taxon>
        <taxon>Flavobacteriales</taxon>
        <taxon>Flavobacteriaceae</taxon>
        <taxon>Flavobacterium</taxon>
    </lineage>
</organism>
<accession>A0ABP7GVU4</accession>
<dbReference type="InterPro" id="IPR015947">
    <property type="entry name" value="PUA-like_sf"/>
</dbReference>
<dbReference type="CDD" id="cd21132">
    <property type="entry name" value="EVE-like"/>
    <property type="match status" value="1"/>
</dbReference>
<reference evidence="4" key="1">
    <citation type="journal article" date="2019" name="Int. J. Syst. Evol. Microbiol.">
        <title>The Global Catalogue of Microorganisms (GCM) 10K type strain sequencing project: providing services to taxonomists for standard genome sequencing and annotation.</title>
        <authorList>
            <consortium name="The Broad Institute Genomics Platform"/>
            <consortium name="The Broad Institute Genome Sequencing Center for Infectious Disease"/>
            <person name="Wu L."/>
            <person name="Ma J."/>
        </authorList>
    </citation>
    <scope>NUCLEOTIDE SEQUENCE [LARGE SCALE GENOMIC DNA]</scope>
    <source>
        <strain evidence="4">JCM 17337</strain>
    </source>
</reference>
<keyword evidence="4" id="KW-1185">Reference proteome</keyword>
<dbReference type="NCBIfam" id="NF002616">
    <property type="entry name" value="PRK02268.1-2"/>
    <property type="match status" value="1"/>
</dbReference>
<comment type="similarity">
    <text evidence="1">Belongs to the UPF0310 family.</text>
</comment>
<dbReference type="HAMAP" id="MF_00771">
    <property type="entry name" value="UPF0310"/>
    <property type="match status" value="1"/>
</dbReference>
<comment type="caution">
    <text evidence="3">The sequence shown here is derived from an EMBL/GenBank/DDBJ whole genome shotgun (WGS) entry which is preliminary data.</text>
</comment>
<dbReference type="InterPro" id="IPR022996">
    <property type="entry name" value="UPF0310"/>
</dbReference>
<feature type="domain" description="EVE" evidence="2">
    <location>
        <begin position="3"/>
        <end position="134"/>
    </location>
</feature>
<proteinExistence type="inferred from homology"/>
<evidence type="ECO:0000313" key="3">
    <source>
        <dbReference type="EMBL" id="GAA3771832.1"/>
    </source>
</evidence>
<dbReference type="InterPro" id="IPR002740">
    <property type="entry name" value="EVE_domain"/>
</dbReference>